<keyword evidence="1" id="KW-1133">Transmembrane helix</keyword>
<organism evidence="2 3">
    <name type="scientific">Candidatus Criblamydia sequanensis CRIB-18</name>
    <dbReference type="NCBI Taxonomy" id="1437425"/>
    <lineage>
        <taxon>Bacteria</taxon>
        <taxon>Pseudomonadati</taxon>
        <taxon>Chlamydiota</taxon>
        <taxon>Chlamydiia</taxon>
        <taxon>Parachlamydiales</taxon>
        <taxon>Candidatus Criblamydiaceae</taxon>
        <taxon>Candidatus Criblamydia</taxon>
    </lineage>
</organism>
<proteinExistence type="predicted"/>
<feature type="transmembrane region" description="Helical" evidence="1">
    <location>
        <begin position="105"/>
        <end position="128"/>
    </location>
</feature>
<dbReference type="Proteomes" id="UP000031552">
    <property type="component" value="Unassembled WGS sequence"/>
</dbReference>
<keyword evidence="3" id="KW-1185">Reference proteome</keyword>
<keyword evidence="1" id="KW-0812">Transmembrane</keyword>
<gene>
    <name evidence="2" type="ORF">CSEC_0980</name>
</gene>
<dbReference type="EMBL" id="CCEJ010000004">
    <property type="protein sequence ID" value="CDR33807.1"/>
    <property type="molecule type" value="Genomic_DNA"/>
</dbReference>
<evidence type="ECO:0000313" key="2">
    <source>
        <dbReference type="EMBL" id="CDR33807.1"/>
    </source>
</evidence>
<dbReference type="eggNOG" id="ENOG502ZUA3">
    <property type="taxonomic scope" value="Bacteria"/>
</dbReference>
<reference evidence="2" key="1">
    <citation type="submission" date="2013-12" db="EMBL/GenBank/DDBJ databases">
        <authorList>
            <person name="Linke B."/>
        </authorList>
    </citation>
    <scope>NUCLEOTIDE SEQUENCE [LARGE SCALE GENOMIC DNA]</scope>
    <source>
        <strain evidence="2">CRIB-18</strain>
    </source>
</reference>
<keyword evidence="1" id="KW-0472">Membrane</keyword>
<sequence>MQAATTSALIPPVVNIDIEAQKPLNPEGPEAPEAPKTFSEKIKSLALKVWSFAKWFFNAVLNVVLFITNPTFYVVGFVAGIILIEKMKEAVQRITAVFEKQKLSFLIILGIGAFFSLPIALASTSFFFGSITGINLAEETPPPV</sequence>
<reference evidence="2" key="2">
    <citation type="submission" date="2014-09" db="EMBL/GenBank/DDBJ databases">
        <title>Criblamydia sequanensis harbors a mega-plasmid encoding arsenite resistance.</title>
        <authorList>
            <person name="Bertelli C."/>
            <person name="Goesmann A."/>
            <person name="Greub G."/>
        </authorList>
    </citation>
    <scope>NUCLEOTIDE SEQUENCE [LARGE SCALE GENOMIC DNA]</scope>
    <source>
        <strain evidence="2">CRIB-18</strain>
    </source>
</reference>
<dbReference type="RefSeq" id="WP_041017355.1">
    <property type="nucleotide sequence ID" value="NZ_CCEJ010000004.1"/>
</dbReference>
<evidence type="ECO:0000256" key="1">
    <source>
        <dbReference type="SAM" id="Phobius"/>
    </source>
</evidence>
<accession>A0A090CYR4</accession>
<protein>
    <submittedName>
        <fullName evidence="2">Conserved putative membrane protein</fullName>
    </submittedName>
</protein>
<dbReference type="AlphaFoldDB" id="A0A090CYR4"/>
<evidence type="ECO:0000313" key="3">
    <source>
        <dbReference type="Proteomes" id="UP000031552"/>
    </source>
</evidence>
<comment type="caution">
    <text evidence="2">The sequence shown here is derived from an EMBL/GenBank/DDBJ whole genome shotgun (WGS) entry which is preliminary data.</text>
</comment>
<feature type="transmembrane region" description="Helical" evidence="1">
    <location>
        <begin position="55"/>
        <end position="84"/>
    </location>
</feature>
<name>A0A090CYR4_9BACT</name>